<dbReference type="Pfam" id="PF18019">
    <property type="entry name" value="Cas3_HD"/>
    <property type="match status" value="1"/>
</dbReference>
<dbReference type="SMART" id="SM00487">
    <property type="entry name" value="DEXDc"/>
    <property type="match status" value="1"/>
</dbReference>
<keyword evidence="7" id="KW-0347">Helicase</keyword>
<name>A0ABT0R3Y9_9MICO</name>
<proteinExistence type="inferred from homology"/>
<dbReference type="PANTHER" id="PTHR47963">
    <property type="entry name" value="DEAD-BOX ATP-DEPENDENT RNA HELICASE 47, MITOCHONDRIAL"/>
    <property type="match status" value="1"/>
</dbReference>
<dbReference type="InterPro" id="IPR006483">
    <property type="entry name" value="CRISPR-assoc_Cas3_HD"/>
</dbReference>
<dbReference type="InterPro" id="IPR001650">
    <property type="entry name" value="Helicase_C-like"/>
</dbReference>
<dbReference type="InterPro" id="IPR041372">
    <property type="entry name" value="Cas3_C"/>
</dbReference>
<dbReference type="InterPro" id="IPR027417">
    <property type="entry name" value="P-loop_NTPase"/>
</dbReference>
<dbReference type="Pfam" id="PF22590">
    <property type="entry name" value="Cas3-like_C_2"/>
    <property type="match status" value="1"/>
</dbReference>
<dbReference type="EMBL" id="JAKNCJ010000015">
    <property type="protein sequence ID" value="MCL6424490.1"/>
    <property type="molecule type" value="Genomic_DNA"/>
</dbReference>
<keyword evidence="9" id="KW-0051">Antiviral defense</keyword>
<dbReference type="PROSITE" id="PS51643">
    <property type="entry name" value="HD_CAS3"/>
    <property type="match status" value="1"/>
</dbReference>
<reference evidence="12" key="1">
    <citation type="submission" date="2022-02" db="EMBL/GenBank/DDBJ databases">
        <authorList>
            <person name="Lee M."/>
            <person name="Kim S.-J."/>
            <person name="Jung M.-Y."/>
        </authorList>
    </citation>
    <scope>NUCLEOTIDE SEQUENCE</scope>
    <source>
        <strain evidence="12">JHP9</strain>
    </source>
</reference>
<dbReference type="InterPro" id="IPR011545">
    <property type="entry name" value="DEAD/DEAH_box_helicase_dom"/>
</dbReference>
<dbReference type="SMART" id="SM00490">
    <property type="entry name" value="HELICc"/>
    <property type="match status" value="1"/>
</dbReference>
<feature type="domain" description="HD Cas3-type" evidence="11">
    <location>
        <begin position="32"/>
        <end position="240"/>
    </location>
</feature>
<dbReference type="CDD" id="cd09641">
    <property type="entry name" value="Cas3''_I"/>
    <property type="match status" value="1"/>
</dbReference>
<dbReference type="InterPro" id="IPR054712">
    <property type="entry name" value="Cas3-like_dom"/>
</dbReference>
<dbReference type="Gene3D" id="3.40.50.300">
    <property type="entry name" value="P-loop containing nucleotide triphosphate hydrolases"/>
    <property type="match status" value="2"/>
</dbReference>
<evidence type="ECO:0000256" key="5">
    <source>
        <dbReference type="ARBA" id="ARBA00022741"/>
    </source>
</evidence>
<feature type="domain" description="Helicase ATP-binding" evidence="10">
    <location>
        <begin position="309"/>
        <end position="513"/>
    </location>
</feature>
<evidence type="ECO:0000256" key="1">
    <source>
        <dbReference type="ARBA" id="ARBA00006847"/>
    </source>
</evidence>
<evidence type="ECO:0000256" key="6">
    <source>
        <dbReference type="ARBA" id="ARBA00022801"/>
    </source>
</evidence>
<dbReference type="InterPro" id="IPR050547">
    <property type="entry name" value="DEAD_box_RNA_helicases"/>
</dbReference>
<dbReference type="PROSITE" id="PS51192">
    <property type="entry name" value="HELICASE_ATP_BIND_1"/>
    <property type="match status" value="1"/>
</dbReference>
<sequence>MPRSTPRTIAELSDEARALWAKSGDGVERLEGEEIWLSLPQHMLDSLGVADELWTRWLAPGVRAQIADALELDDDEARKLVSFLAGAHDIGKATKTFQTQMAERPDGAHFIERLRRSGLRLQHGVTERSVRSFHHSLASWVILRSWLRESGARATAPDRLARTADAHHGSPSSESSRTFAAAILEEYDADHPEWRAVQRELLDFVADQTDVRPILPRLRRPIVGYTLTLLTGIIIMADWIASSADHFALSEAGCSGERRLAGIEAVDLTRPWSPHAPDLAHLDAHLRDRFGWSPSARARPVQQAAAAASLQLSGPGLVIIEAPTGEGKTEAALTAAEALASMAGSGGILIAAPTMSTADGLFHRVLEWSHRAADDSPLSMFLGHSKSHLNTDFDRLRFRGVSDVSGGQGNVIASQWMSGRKKGILSNITVATVDQVLFMALQAKHSMLRHLGLAGKVVIIDEVHAYDTYMSEYLAMALEWLARYRVPVILLSATLPTAQKEHLVAAYSRQIRATDEQLSLSTDYPLVTTVDAHDIRETVVESRGTDLRADVELIDDDPARLVERLAHDIQDGGCVLVLCNTVRRAQEAYSALEARFPGEVELHHAGFIASDRVRKEQELRAQLGPDAHRGGARPFRRLIVATQVAEQSLDIDVDLLVTDIAPIDLIIQRIGRLHRHSRPDSDRPESMRQPRVLVRGIESSSPPVFESGTRAVYDERLLLATLAVLLSKVIPSGFSRPDDIAPLVHEVYGAAPPIPVDWEEAWEAASRTSEADRLTARARARTFRIESPTSAKTLDELFGVFAANIDSEAEEAKGLAQVRDSDPTIEVIPIRWHDTGYTALDAGPDTPHQSPDLELPSRAARALASATVRLPARFTRFDADFKRTVDQLERETPIGWRTSSWLKGQLALRLDEASSIELNGRRLRYDRDLGLCDVTDQAESTPNV</sequence>
<dbReference type="NCBIfam" id="TIGR01596">
    <property type="entry name" value="cas3_HD"/>
    <property type="match status" value="1"/>
</dbReference>
<dbReference type="Pfam" id="PF00270">
    <property type="entry name" value="DEAD"/>
    <property type="match status" value="1"/>
</dbReference>
<evidence type="ECO:0000256" key="4">
    <source>
        <dbReference type="ARBA" id="ARBA00022723"/>
    </source>
</evidence>
<evidence type="ECO:0000313" key="12">
    <source>
        <dbReference type="EMBL" id="MCL6424490.1"/>
    </source>
</evidence>
<evidence type="ECO:0000256" key="2">
    <source>
        <dbReference type="ARBA" id="ARBA00009046"/>
    </source>
</evidence>
<keyword evidence="13" id="KW-1185">Reference proteome</keyword>
<dbReference type="Gene3D" id="1.10.3210.30">
    <property type="match status" value="1"/>
</dbReference>
<dbReference type="InterPro" id="IPR038257">
    <property type="entry name" value="CRISPR-assoc_Cas3_HD_sf"/>
</dbReference>
<evidence type="ECO:0000259" key="11">
    <source>
        <dbReference type="PROSITE" id="PS51643"/>
    </source>
</evidence>
<comment type="similarity">
    <text evidence="1">In the N-terminal section; belongs to the CRISPR-associated nuclease Cas3-HD family.</text>
</comment>
<keyword evidence="5" id="KW-0547">Nucleotide-binding</keyword>
<comment type="similarity">
    <text evidence="2">In the central section; belongs to the CRISPR-associated helicase Cas3 family.</text>
</comment>
<keyword evidence="3" id="KW-0540">Nuclease</keyword>
<accession>A0ABT0R3Y9</accession>
<evidence type="ECO:0000259" key="10">
    <source>
        <dbReference type="PROSITE" id="PS51192"/>
    </source>
</evidence>
<evidence type="ECO:0000256" key="9">
    <source>
        <dbReference type="ARBA" id="ARBA00023118"/>
    </source>
</evidence>
<dbReference type="Pfam" id="PF18395">
    <property type="entry name" value="Cas3_C"/>
    <property type="match status" value="1"/>
</dbReference>
<dbReference type="PANTHER" id="PTHR47963:SF9">
    <property type="entry name" value="CRISPR-ASSOCIATED ENDONUCLEASE_HELICASE CAS3"/>
    <property type="match status" value="1"/>
</dbReference>
<evidence type="ECO:0000313" key="13">
    <source>
        <dbReference type="Proteomes" id="UP001203761"/>
    </source>
</evidence>
<keyword evidence="6" id="KW-0378">Hydrolase</keyword>
<keyword evidence="4" id="KW-0479">Metal-binding</keyword>
<dbReference type="SUPFAM" id="SSF52540">
    <property type="entry name" value="P-loop containing nucleoside triphosphate hydrolases"/>
    <property type="match status" value="1"/>
</dbReference>
<evidence type="ECO:0000256" key="7">
    <source>
        <dbReference type="ARBA" id="ARBA00022806"/>
    </source>
</evidence>
<dbReference type="RefSeq" id="WP_249738564.1">
    <property type="nucleotide sequence ID" value="NZ_JAKNCJ010000015.1"/>
</dbReference>
<dbReference type="InterPro" id="IPR014001">
    <property type="entry name" value="Helicase_ATP-bd"/>
</dbReference>
<organism evidence="12 13">
    <name type="scientific">Brachybacterium equifaecis</name>
    <dbReference type="NCBI Taxonomy" id="2910770"/>
    <lineage>
        <taxon>Bacteria</taxon>
        <taxon>Bacillati</taxon>
        <taxon>Actinomycetota</taxon>
        <taxon>Actinomycetes</taxon>
        <taxon>Micrococcales</taxon>
        <taxon>Dermabacteraceae</taxon>
        <taxon>Brachybacterium</taxon>
    </lineage>
</organism>
<keyword evidence="8" id="KW-0067">ATP-binding</keyword>
<evidence type="ECO:0000256" key="3">
    <source>
        <dbReference type="ARBA" id="ARBA00022722"/>
    </source>
</evidence>
<dbReference type="InterPro" id="IPR006474">
    <property type="entry name" value="Helicase_Cas3_CRISPR-ass_core"/>
</dbReference>
<evidence type="ECO:0000256" key="8">
    <source>
        <dbReference type="ARBA" id="ARBA00022840"/>
    </source>
</evidence>
<protein>
    <submittedName>
        <fullName evidence="12">CRISPR-associated helicase Cas3</fullName>
    </submittedName>
</protein>
<comment type="caution">
    <text evidence="12">The sequence shown here is derived from an EMBL/GenBank/DDBJ whole genome shotgun (WGS) entry which is preliminary data.</text>
</comment>
<dbReference type="NCBIfam" id="TIGR01587">
    <property type="entry name" value="cas3_core"/>
    <property type="match status" value="1"/>
</dbReference>
<dbReference type="Proteomes" id="UP001203761">
    <property type="component" value="Unassembled WGS sequence"/>
</dbReference>
<gene>
    <name evidence="12" type="primary">cas3</name>
    <name evidence="12" type="ORF">Bequi_14070</name>
</gene>